<gene>
    <name evidence="1" type="ORF">RS130_12365</name>
</gene>
<comment type="caution">
    <text evidence="1">The sequence shown here is derived from an EMBL/GenBank/DDBJ whole genome shotgun (WGS) entry which is preliminary data.</text>
</comment>
<proteinExistence type="predicted"/>
<keyword evidence="2" id="KW-1185">Reference proteome</keyword>
<dbReference type="EMBL" id="JAWDIO010000002">
    <property type="protein sequence ID" value="MDU0354610.1"/>
    <property type="molecule type" value="Genomic_DNA"/>
</dbReference>
<evidence type="ECO:0000313" key="2">
    <source>
        <dbReference type="Proteomes" id="UP001247805"/>
    </source>
</evidence>
<reference evidence="1 2" key="1">
    <citation type="submission" date="2023-10" db="EMBL/GenBank/DDBJ databases">
        <title>Glaciecola aquimarina strain GGW-M5 nov., isolated from a coastal seawater.</title>
        <authorList>
            <person name="Bayburt H."/>
            <person name="Kim J.M."/>
            <person name="Choi B.J."/>
            <person name="Jeon C.O."/>
        </authorList>
    </citation>
    <scope>NUCLEOTIDE SEQUENCE [LARGE SCALE GENOMIC DNA]</scope>
    <source>
        <strain evidence="1 2">KCTC 32108</strain>
    </source>
</reference>
<dbReference type="RefSeq" id="WP_316026197.1">
    <property type="nucleotide sequence ID" value="NZ_JAWDIO010000002.1"/>
</dbReference>
<organism evidence="1 2">
    <name type="scientific">Paraglaciecola aquimarina</name>
    <dbReference type="NCBI Taxonomy" id="1235557"/>
    <lineage>
        <taxon>Bacteria</taxon>
        <taxon>Pseudomonadati</taxon>
        <taxon>Pseudomonadota</taxon>
        <taxon>Gammaproteobacteria</taxon>
        <taxon>Alteromonadales</taxon>
        <taxon>Alteromonadaceae</taxon>
        <taxon>Paraglaciecola</taxon>
    </lineage>
</organism>
<sequence length="129" mass="14697">MMSLKYDYEVDKVNKILIFEAQGTVSDIREVERLIKTVVKTAGKNQMSNVVIDIQELDIKCSSLEISNLLVDIKSADLLANIKLARIINHSHNIQHLVGELAKKLNLPIKNFETRSEAILWLLFNKIPK</sequence>
<accession>A0ABU3SX67</accession>
<dbReference type="Proteomes" id="UP001247805">
    <property type="component" value="Unassembled WGS sequence"/>
</dbReference>
<name>A0ABU3SX67_9ALTE</name>
<evidence type="ECO:0000313" key="1">
    <source>
        <dbReference type="EMBL" id="MDU0354610.1"/>
    </source>
</evidence>
<protein>
    <recommendedName>
        <fullName evidence="3">STAS domain-containing protein</fullName>
    </recommendedName>
</protein>
<evidence type="ECO:0008006" key="3">
    <source>
        <dbReference type="Google" id="ProtNLM"/>
    </source>
</evidence>